<feature type="transmembrane region" description="Helical" evidence="6">
    <location>
        <begin position="356"/>
        <end position="379"/>
    </location>
</feature>
<dbReference type="PANTHER" id="PTHR11360:SF284">
    <property type="entry name" value="EG:103B4.3 PROTEIN-RELATED"/>
    <property type="match status" value="1"/>
</dbReference>
<feature type="transmembrane region" description="Helical" evidence="6">
    <location>
        <begin position="101"/>
        <end position="124"/>
    </location>
</feature>
<evidence type="ECO:0000256" key="4">
    <source>
        <dbReference type="ARBA" id="ARBA00022989"/>
    </source>
</evidence>
<organism evidence="8 9">
    <name type="scientific">Candidatus Clostridium stratigraminis</name>
    <dbReference type="NCBI Taxonomy" id="3381661"/>
    <lineage>
        <taxon>Bacteria</taxon>
        <taxon>Bacillati</taxon>
        <taxon>Bacillota</taxon>
        <taxon>Clostridia</taxon>
        <taxon>Eubacteriales</taxon>
        <taxon>Clostridiaceae</taxon>
        <taxon>Clostridium</taxon>
    </lineage>
</organism>
<evidence type="ECO:0000256" key="5">
    <source>
        <dbReference type="ARBA" id="ARBA00023136"/>
    </source>
</evidence>
<dbReference type="InterPro" id="IPR036259">
    <property type="entry name" value="MFS_trans_sf"/>
</dbReference>
<keyword evidence="9" id="KW-1185">Reference proteome</keyword>
<dbReference type="Gene3D" id="1.20.1250.20">
    <property type="entry name" value="MFS general substrate transporter like domains"/>
    <property type="match status" value="1"/>
</dbReference>
<dbReference type="SUPFAM" id="SSF103473">
    <property type="entry name" value="MFS general substrate transporter"/>
    <property type="match status" value="1"/>
</dbReference>
<feature type="transmembrane region" description="Helical" evidence="6">
    <location>
        <begin position="231"/>
        <end position="249"/>
    </location>
</feature>
<proteinExistence type="predicted"/>
<name>A0ABW8T8V0_9CLOT</name>
<dbReference type="Proteomes" id="UP001623591">
    <property type="component" value="Unassembled WGS sequence"/>
</dbReference>
<evidence type="ECO:0000313" key="9">
    <source>
        <dbReference type="Proteomes" id="UP001623591"/>
    </source>
</evidence>
<feature type="transmembrane region" description="Helical" evidence="6">
    <location>
        <begin position="298"/>
        <end position="317"/>
    </location>
</feature>
<evidence type="ECO:0000259" key="7">
    <source>
        <dbReference type="PROSITE" id="PS50850"/>
    </source>
</evidence>
<keyword evidence="5 6" id="KW-0472">Membrane</keyword>
<sequence>MGKKLFYGWIIVVATVLLNAMGSGVVSTLAVFLSPLSKANGYTQAQVSAIVSLYSIGMLVGSILLSKFVGKSDLRKLVLVFGVLEGIFILGMGLVNSLSMLYVFGLLIGLVAVAISALPVPILITNWFIVKKGTALGIATAGIGLGSAVFAPILSLIIDNSGYKTAFMVYGIIVIALAVISAIIIRTHPEEKQLKPYGLNEGDPKVQDSQSTNINESQAGMTVKEAIKTPAYWFVVLFVAGYVIPQVSVFLQTPSYLKTIGYTGAKLSMFISAFGICSMIGKVVVGYILDKAGLLKGGLIALVMAVVAVGSLILMKSIPSVSILYMVLAGGGLMMSTIAMPMYVSKFFGTKHYSTIFSSFMILTTIVSVIGSIVSGVIIDKSGFAALYIFDIIFMFVGALGSILALKTKKADSVNRSAEM</sequence>
<dbReference type="PANTHER" id="PTHR11360">
    <property type="entry name" value="MONOCARBOXYLATE TRANSPORTER"/>
    <property type="match status" value="1"/>
</dbReference>
<protein>
    <submittedName>
        <fullName evidence="8">MFS transporter</fullName>
    </submittedName>
</protein>
<evidence type="ECO:0000256" key="6">
    <source>
        <dbReference type="SAM" id="Phobius"/>
    </source>
</evidence>
<evidence type="ECO:0000256" key="1">
    <source>
        <dbReference type="ARBA" id="ARBA00004651"/>
    </source>
</evidence>
<feature type="transmembrane region" description="Helical" evidence="6">
    <location>
        <begin position="164"/>
        <end position="185"/>
    </location>
</feature>
<feature type="transmembrane region" description="Helical" evidence="6">
    <location>
        <begin position="45"/>
        <end position="65"/>
    </location>
</feature>
<feature type="transmembrane region" description="Helical" evidence="6">
    <location>
        <begin position="136"/>
        <end position="158"/>
    </location>
</feature>
<dbReference type="RefSeq" id="WP_406770581.1">
    <property type="nucleotide sequence ID" value="NZ_JBJHZZ010000013.1"/>
</dbReference>
<keyword evidence="3 6" id="KW-0812">Transmembrane</keyword>
<dbReference type="EMBL" id="JBJHZZ010000013">
    <property type="protein sequence ID" value="MFL0248152.1"/>
    <property type="molecule type" value="Genomic_DNA"/>
</dbReference>
<feature type="transmembrane region" description="Helical" evidence="6">
    <location>
        <begin position="77"/>
        <end position="95"/>
    </location>
</feature>
<feature type="transmembrane region" description="Helical" evidence="6">
    <location>
        <begin position="323"/>
        <end position="344"/>
    </location>
</feature>
<accession>A0ABW8T8V0</accession>
<dbReference type="PROSITE" id="PS50850">
    <property type="entry name" value="MFS"/>
    <property type="match status" value="1"/>
</dbReference>
<feature type="transmembrane region" description="Helical" evidence="6">
    <location>
        <begin position="385"/>
        <end position="406"/>
    </location>
</feature>
<evidence type="ECO:0000256" key="2">
    <source>
        <dbReference type="ARBA" id="ARBA00022448"/>
    </source>
</evidence>
<evidence type="ECO:0000313" key="8">
    <source>
        <dbReference type="EMBL" id="MFL0248152.1"/>
    </source>
</evidence>
<evidence type="ECO:0000256" key="3">
    <source>
        <dbReference type="ARBA" id="ARBA00022692"/>
    </source>
</evidence>
<feature type="transmembrane region" description="Helical" evidence="6">
    <location>
        <begin position="7"/>
        <end position="33"/>
    </location>
</feature>
<feature type="transmembrane region" description="Helical" evidence="6">
    <location>
        <begin position="269"/>
        <end position="289"/>
    </location>
</feature>
<keyword evidence="2" id="KW-0813">Transport</keyword>
<keyword evidence="4 6" id="KW-1133">Transmembrane helix</keyword>
<dbReference type="InterPro" id="IPR050327">
    <property type="entry name" value="Proton-linked_MCT"/>
</dbReference>
<feature type="domain" description="Major facilitator superfamily (MFS) profile" evidence="7">
    <location>
        <begin position="8"/>
        <end position="410"/>
    </location>
</feature>
<comment type="caution">
    <text evidence="8">The sequence shown here is derived from an EMBL/GenBank/DDBJ whole genome shotgun (WGS) entry which is preliminary data.</text>
</comment>
<comment type="subcellular location">
    <subcellularLocation>
        <location evidence="1">Cell membrane</location>
        <topology evidence="1">Multi-pass membrane protein</topology>
    </subcellularLocation>
</comment>
<reference evidence="8 9" key="1">
    <citation type="submission" date="2024-11" db="EMBL/GenBank/DDBJ databases">
        <authorList>
            <person name="Heng Y.C."/>
            <person name="Lim A.C.H."/>
            <person name="Lee J.K.Y."/>
            <person name="Kittelmann S."/>
        </authorList>
    </citation>
    <scope>NUCLEOTIDE SEQUENCE [LARGE SCALE GENOMIC DNA]</scope>
    <source>
        <strain evidence="8 9">WILCCON 0185</strain>
    </source>
</reference>
<dbReference type="InterPro" id="IPR011701">
    <property type="entry name" value="MFS"/>
</dbReference>
<gene>
    <name evidence="8" type="ORF">ACJDUG_14420</name>
</gene>
<dbReference type="Pfam" id="PF07690">
    <property type="entry name" value="MFS_1"/>
    <property type="match status" value="1"/>
</dbReference>
<dbReference type="InterPro" id="IPR020846">
    <property type="entry name" value="MFS_dom"/>
</dbReference>